<dbReference type="Proteomes" id="UP000730161">
    <property type="component" value="Unassembled WGS sequence"/>
</dbReference>
<evidence type="ECO:0000256" key="2">
    <source>
        <dbReference type="ARBA" id="ARBA00022448"/>
    </source>
</evidence>
<reference evidence="14" key="1">
    <citation type="submission" date="2014-12" db="EMBL/GenBank/DDBJ databases">
        <authorList>
            <person name="Huang H.-H."/>
            <person name="Chen S.-C."/>
            <person name="Lai M.-C."/>
        </authorList>
    </citation>
    <scope>NUCLEOTIDE SEQUENCE</scope>
    <source>
        <strain evidence="14">K1F9705b</strain>
    </source>
</reference>
<evidence type="ECO:0000256" key="12">
    <source>
        <dbReference type="ARBA" id="ARBA00048610"/>
    </source>
</evidence>
<evidence type="ECO:0000256" key="9">
    <source>
        <dbReference type="ARBA" id="ARBA00038669"/>
    </source>
</evidence>
<dbReference type="PROSITE" id="PS50893">
    <property type="entry name" value="ABC_TRANSPORTER_2"/>
    <property type="match status" value="1"/>
</dbReference>
<dbReference type="EC" id="7.2.2.11" evidence="10"/>
<keyword evidence="3" id="KW-1003">Cell membrane</keyword>
<dbReference type="GO" id="GO:0015833">
    <property type="term" value="P:peptide transport"/>
    <property type="evidence" value="ECO:0007669"/>
    <property type="project" value="InterPro"/>
</dbReference>
<evidence type="ECO:0000256" key="7">
    <source>
        <dbReference type="ARBA" id="ARBA00023065"/>
    </source>
</evidence>
<evidence type="ECO:0000256" key="1">
    <source>
        <dbReference type="ARBA" id="ARBA00004202"/>
    </source>
</evidence>
<keyword evidence="4" id="KW-0547">Nucleotide-binding</keyword>
<keyword evidence="5" id="KW-0067">ATP-binding</keyword>
<keyword evidence="8" id="KW-0472">Membrane</keyword>
<evidence type="ECO:0000256" key="11">
    <source>
        <dbReference type="ARBA" id="ARBA00044143"/>
    </source>
</evidence>
<comment type="catalytic activity">
    <reaction evidence="12">
        <text>Ni(2+)(out) + ATP + H2O = Ni(2+)(in) + ADP + phosphate + H(+)</text>
        <dbReference type="Rhea" id="RHEA:15557"/>
        <dbReference type="ChEBI" id="CHEBI:15377"/>
        <dbReference type="ChEBI" id="CHEBI:15378"/>
        <dbReference type="ChEBI" id="CHEBI:30616"/>
        <dbReference type="ChEBI" id="CHEBI:43474"/>
        <dbReference type="ChEBI" id="CHEBI:49786"/>
        <dbReference type="ChEBI" id="CHEBI:456216"/>
        <dbReference type="EC" id="7.2.2.11"/>
    </reaction>
    <physiologicalReaction direction="left-to-right" evidence="12">
        <dbReference type="Rhea" id="RHEA:15558"/>
    </physiologicalReaction>
</comment>
<organism evidence="14 15">
    <name type="scientific">Methanocalculus chunghsingensis</name>
    <dbReference type="NCBI Taxonomy" id="156457"/>
    <lineage>
        <taxon>Archaea</taxon>
        <taxon>Methanobacteriati</taxon>
        <taxon>Methanobacteriota</taxon>
        <taxon>Stenosarchaea group</taxon>
        <taxon>Methanomicrobia</taxon>
        <taxon>Methanomicrobiales</taxon>
        <taxon>Methanocalculaceae</taxon>
        <taxon>Methanocalculus</taxon>
    </lineage>
</organism>
<dbReference type="InterPro" id="IPR050388">
    <property type="entry name" value="ABC_Ni/Peptide_Import"/>
</dbReference>
<dbReference type="Gene3D" id="3.40.50.300">
    <property type="entry name" value="P-loop containing nucleotide triphosphate hydrolases"/>
    <property type="match status" value="1"/>
</dbReference>
<comment type="caution">
    <text evidence="14">The sequence shown here is derived from an EMBL/GenBank/DDBJ whole genome shotgun (WGS) entry which is preliminary data.</text>
</comment>
<dbReference type="PANTHER" id="PTHR43297">
    <property type="entry name" value="OLIGOPEPTIDE TRANSPORT ATP-BINDING PROTEIN APPD"/>
    <property type="match status" value="1"/>
</dbReference>
<dbReference type="SUPFAM" id="SSF52540">
    <property type="entry name" value="P-loop containing nucleoside triphosphate hydrolases"/>
    <property type="match status" value="1"/>
</dbReference>
<dbReference type="RefSeq" id="WP_211531279.1">
    <property type="nucleotide sequence ID" value="NZ_JWHL01000014.1"/>
</dbReference>
<dbReference type="InterPro" id="IPR003439">
    <property type="entry name" value="ABC_transporter-like_ATP-bd"/>
</dbReference>
<evidence type="ECO:0000256" key="6">
    <source>
        <dbReference type="ARBA" id="ARBA00022967"/>
    </source>
</evidence>
<evidence type="ECO:0000256" key="8">
    <source>
        <dbReference type="ARBA" id="ARBA00023136"/>
    </source>
</evidence>
<feature type="domain" description="ABC transporter" evidence="13">
    <location>
        <begin position="7"/>
        <end position="254"/>
    </location>
</feature>
<dbReference type="InterPro" id="IPR003593">
    <property type="entry name" value="AAA+_ATPase"/>
</dbReference>
<evidence type="ECO:0000313" key="14">
    <source>
        <dbReference type="EMBL" id="MBR1369567.1"/>
    </source>
</evidence>
<evidence type="ECO:0000256" key="4">
    <source>
        <dbReference type="ARBA" id="ARBA00022741"/>
    </source>
</evidence>
<sequence>MSRLLDIKNLSVSFVSGEETVRAVTDVSFDLCEDEVLTLVGETGCGKSIIAHAISGLLPPEALVSGEIRYKEKDLQSIPEEERVLLRGCEIGIVLQNPSRALNPLYTIGHQIRETILRHTEKSKEESNRMVAGALRRMGFSDPGIEMKRYPFESSGGMNQRFVIASSTILSPDLLIADEPTTGLDRSRIQDVITEFERIMEEEEMAIILITHDLAVARRLADRIGIMYAGEVVEMGDANRIFEEPYHPYTKGLFGSLPENGCVPIPGVSPPMSRIVSGCRFHPRCGKRTAVCERDHPQLGMIDDRYVRCHLCHSQ</sequence>
<dbReference type="GO" id="GO:0005524">
    <property type="term" value="F:ATP binding"/>
    <property type="evidence" value="ECO:0007669"/>
    <property type="project" value="UniProtKB-KW"/>
</dbReference>
<dbReference type="EMBL" id="JWHL01000014">
    <property type="protein sequence ID" value="MBR1369567.1"/>
    <property type="molecule type" value="Genomic_DNA"/>
</dbReference>
<keyword evidence="6" id="KW-1278">Translocase</keyword>
<proteinExistence type="predicted"/>
<protein>
    <recommendedName>
        <fullName evidence="11">Nickel import system ATP-binding protein NikD</fullName>
        <ecNumber evidence="10">7.2.2.11</ecNumber>
    </recommendedName>
</protein>
<dbReference type="NCBIfam" id="TIGR01727">
    <property type="entry name" value="oligo_HPY"/>
    <property type="match status" value="1"/>
</dbReference>
<dbReference type="InterPro" id="IPR027417">
    <property type="entry name" value="P-loop_NTPase"/>
</dbReference>
<dbReference type="GO" id="GO:0005886">
    <property type="term" value="C:plasma membrane"/>
    <property type="evidence" value="ECO:0007669"/>
    <property type="project" value="UniProtKB-SubCell"/>
</dbReference>
<dbReference type="CDD" id="cd03257">
    <property type="entry name" value="ABC_NikE_OppD_transporters"/>
    <property type="match status" value="1"/>
</dbReference>
<dbReference type="OrthoDB" id="18209at2157"/>
<keyword evidence="7" id="KW-0406">Ion transport</keyword>
<name>A0A8J8B7D8_9EURY</name>
<comment type="subcellular location">
    <subcellularLocation>
        <location evidence="1">Cell membrane</location>
        <topology evidence="1">Peripheral membrane protein</topology>
    </subcellularLocation>
</comment>
<dbReference type="InterPro" id="IPR013563">
    <property type="entry name" value="Oligopep_ABC_C"/>
</dbReference>
<comment type="subunit">
    <text evidence="9">The complex is composed of two ATP-binding proteins (NikD and NikE), two transmembrane proteins (NikB and NikC) and a solute-binding protein (NikA).</text>
</comment>
<accession>A0A8J8B7D8</accession>
<evidence type="ECO:0000256" key="5">
    <source>
        <dbReference type="ARBA" id="ARBA00022840"/>
    </source>
</evidence>
<dbReference type="Pfam" id="PF08352">
    <property type="entry name" value="oligo_HPY"/>
    <property type="match status" value="1"/>
</dbReference>
<gene>
    <name evidence="14" type="ORF">RJ53_08730</name>
</gene>
<evidence type="ECO:0000256" key="10">
    <source>
        <dbReference type="ARBA" id="ARBA00039098"/>
    </source>
</evidence>
<evidence type="ECO:0000313" key="15">
    <source>
        <dbReference type="Proteomes" id="UP000730161"/>
    </source>
</evidence>
<evidence type="ECO:0000259" key="13">
    <source>
        <dbReference type="PROSITE" id="PS50893"/>
    </source>
</evidence>
<dbReference type="Pfam" id="PF00005">
    <property type="entry name" value="ABC_tran"/>
    <property type="match status" value="1"/>
</dbReference>
<dbReference type="GO" id="GO:0016887">
    <property type="term" value="F:ATP hydrolysis activity"/>
    <property type="evidence" value="ECO:0007669"/>
    <property type="project" value="InterPro"/>
</dbReference>
<dbReference type="AlphaFoldDB" id="A0A8J8B7D8"/>
<dbReference type="GO" id="GO:0015413">
    <property type="term" value="F:ABC-type nickel transporter activity"/>
    <property type="evidence" value="ECO:0007669"/>
    <property type="project" value="UniProtKB-EC"/>
</dbReference>
<keyword evidence="15" id="KW-1185">Reference proteome</keyword>
<keyword evidence="2" id="KW-0813">Transport</keyword>
<dbReference type="PANTHER" id="PTHR43297:SF13">
    <property type="entry name" value="NICKEL ABC TRANSPORTER, ATP-BINDING PROTEIN"/>
    <property type="match status" value="1"/>
</dbReference>
<dbReference type="SMART" id="SM00382">
    <property type="entry name" value="AAA"/>
    <property type="match status" value="1"/>
</dbReference>
<evidence type="ECO:0000256" key="3">
    <source>
        <dbReference type="ARBA" id="ARBA00022475"/>
    </source>
</evidence>